<protein>
    <submittedName>
        <fullName evidence="1">Uncharacterized protein</fullName>
    </submittedName>
</protein>
<keyword evidence="2" id="KW-1185">Reference proteome</keyword>
<accession>A0ACB7CEC8</accession>
<evidence type="ECO:0000313" key="2">
    <source>
        <dbReference type="Proteomes" id="UP000768646"/>
    </source>
</evidence>
<comment type="caution">
    <text evidence="1">The sequence shown here is derived from an EMBL/GenBank/DDBJ whole genome shotgun (WGS) entry which is preliminary data.</text>
</comment>
<reference evidence="1 2" key="1">
    <citation type="journal article" date="2021" name="Commun. Biol.">
        <title>Genomic insights into the host specific adaptation of the Pneumocystis genus.</title>
        <authorList>
            <person name="Cisse O.H."/>
            <person name="Ma L."/>
            <person name="Dekker J.P."/>
            <person name="Khil P.P."/>
            <person name="Youn J.-H."/>
            <person name="Brenchley J.M."/>
            <person name="Blair R."/>
            <person name="Pahar B."/>
            <person name="Chabe M."/>
            <person name="Van Rompay K.K.A."/>
            <person name="Keesler R."/>
            <person name="Sukura A."/>
            <person name="Hirsch V."/>
            <person name="Kutty G."/>
            <person name="Liu Y."/>
            <person name="Peng L."/>
            <person name="Chen J."/>
            <person name="Song J."/>
            <person name="Weissenbacher-Lang C."/>
            <person name="Xu J."/>
            <person name="Upham N.S."/>
            <person name="Stajich J.E."/>
            <person name="Cuomo C.A."/>
            <person name="Cushion M.T."/>
            <person name="Kovacs J.A."/>
        </authorList>
    </citation>
    <scope>NUCLEOTIDE SEQUENCE [LARGE SCALE GENOMIC DNA]</scope>
    <source>
        <strain evidence="1 2">RABM</strain>
    </source>
</reference>
<organism evidence="1 2">
    <name type="scientific">Pneumocystis oryctolagi</name>
    <dbReference type="NCBI Taxonomy" id="42067"/>
    <lineage>
        <taxon>Eukaryota</taxon>
        <taxon>Fungi</taxon>
        <taxon>Dikarya</taxon>
        <taxon>Ascomycota</taxon>
        <taxon>Taphrinomycotina</taxon>
        <taxon>Pneumocystomycetes</taxon>
        <taxon>Pneumocystaceae</taxon>
        <taxon>Pneumocystis</taxon>
    </lineage>
</organism>
<sequence length="518" mass="59335">MKYWKYINITQTNYPMLFPDEKILFIQSSVTLYDPFFEKYFHKEGTVYLTTHRICFIYPSTSFIEPLGLDLSKIEKLDASGGIFKSSQKITIYYKKVQSIDESETSKTTTKSKTSSSFTENSWICTVCSFYNSVPENYSIEQPLPPCLTCGVSTYNFLSSLPKSSSITISSVKNSEFLECHQCTFLNHPALKQCESCGIHLISQENNTRSFDSDSIVKYTRSSSQKNIKDSFCKLEFKSGGEKPFYERLKEAICQKLWMIKTNKIEHHIDKNKKIGGISILQNVKENVLLNNAHILNHGLSDLNTLMSKAKELVALANSLRLELQTSPNVSYNTQNTLQDSIQTIGIQTPIQIQDFSDHLVTKTITKDDNMYYIELAKQIAEFLGNGVLKKEGGIMTLTDVFALYNRARGVDLISPEDLLRACEYYKTLNLSIKLRRFESGLLVLQEKEKNEEKIIAQLTSWIKNTARGVTPFEVADQFQWSMGIAYETLRIAEQEGLLCRDQCFEGLYFWENRIVLY</sequence>
<name>A0ACB7CEC8_9ASCO</name>
<evidence type="ECO:0000313" key="1">
    <source>
        <dbReference type="EMBL" id="KAG4304842.1"/>
    </source>
</evidence>
<dbReference type="EMBL" id="JABTEG010000006">
    <property type="protein sequence ID" value="KAG4304842.1"/>
    <property type="molecule type" value="Genomic_DNA"/>
</dbReference>
<dbReference type="Proteomes" id="UP000768646">
    <property type="component" value="Unassembled WGS sequence"/>
</dbReference>
<gene>
    <name evidence="1" type="ORF">PORY_001895</name>
</gene>
<proteinExistence type="predicted"/>